<dbReference type="AlphaFoldDB" id="A0A1Z1WQS7"/>
<name>A0A1Z1WQS7_9ACTN</name>
<feature type="region of interest" description="Disordered" evidence="1">
    <location>
        <begin position="50"/>
        <end position="87"/>
    </location>
</feature>
<evidence type="ECO:0000313" key="3">
    <source>
        <dbReference type="Proteomes" id="UP000195880"/>
    </source>
</evidence>
<dbReference type="KEGG" id="salf:SMD44_08244"/>
<evidence type="ECO:0000256" key="1">
    <source>
        <dbReference type="SAM" id="MobiDB-lite"/>
    </source>
</evidence>
<reference evidence="2 3" key="1">
    <citation type="submission" date="2017-05" db="EMBL/GenBank/DDBJ databases">
        <title>Streptomyces alboflavus Genome sequencing and assembly.</title>
        <authorList>
            <person name="Wang Y."/>
            <person name="Du B."/>
            <person name="Ding Y."/>
            <person name="Liu H."/>
            <person name="Hou Q."/>
            <person name="Liu K."/>
            <person name="Wang C."/>
            <person name="Yao L."/>
        </authorList>
    </citation>
    <scope>NUCLEOTIDE SEQUENCE [LARGE SCALE GENOMIC DNA]</scope>
    <source>
        <strain evidence="2 3">MDJK44</strain>
    </source>
</reference>
<protein>
    <submittedName>
        <fullName evidence="2">Uncharacterized protein</fullName>
    </submittedName>
</protein>
<accession>A0A1Z1WQS7</accession>
<dbReference type="Proteomes" id="UP000195880">
    <property type="component" value="Chromosome"/>
</dbReference>
<proteinExistence type="predicted"/>
<gene>
    <name evidence="2" type="ORF">SMD44_08244</name>
</gene>
<sequence>MAKRCAEAKTAGLERKAAALTAVAEDSVPTAAATQERKPHLALGVVPVGVHQDHRLPRPQLQAATQHRKRRMGRNDGREDVVPAMTGGAVPMLPTVVRREDLVEGGQEVVVTARSGLDHG</sequence>
<keyword evidence="3" id="KW-1185">Reference proteome</keyword>
<dbReference type="EMBL" id="CP021748">
    <property type="protein sequence ID" value="ARX88757.1"/>
    <property type="molecule type" value="Genomic_DNA"/>
</dbReference>
<organism evidence="2 3">
    <name type="scientific">Streptomyces alboflavus</name>
    <dbReference type="NCBI Taxonomy" id="67267"/>
    <lineage>
        <taxon>Bacteria</taxon>
        <taxon>Bacillati</taxon>
        <taxon>Actinomycetota</taxon>
        <taxon>Actinomycetes</taxon>
        <taxon>Kitasatosporales</taxon>
        <taxon>Streptomycetaceae</taxon>
        <taxon>Streptomyces</taxon>
    </lineage>
</organism>
<evidence type="ECO:0000313" key="2">
    <source>
        <dbReference type="EMBL" id="ARX88757.1"/>
    </source>
</evidence>